<sequence>MTKDRFATSPFPDVHVSELERQELIDLVDVYVEDYMKKYEEFVQVSKRQVDKRRWEHIKSKDNLHVYAERTRKELKRRGIEPENSLSATQRLKTNSPVKDLPVFLSVGTFVGELDDLMYGVVNPTLDDMRIKASYVHDIHSAAVLCPVVGPSKDDPFRSIVIKWMTVDVPLHSTHLVKSRDFVYIEATGTVFLSNGDRAGYHLLHSIDFPQTTPLPNKIRANLSLFGCFRQLNRNTVDNFACATVDNGGDMMRSLLLSVAAGAMLSATNYVYCGQMKKLAWMLQRHHSAYDTERRTRNRKECVVCSRKTTSVIGSIGKSTCKICYGCVCYSCKIRQNMSFIVAGGKLIQRKVVVCAKCMGESTQWNAQEAARDQITDYEACMSDGVCTSYEACTVSCELSFLESSASILDQ</sequence>
<dbReference type="PANTHER" id="PTHR13510">
    <property type="entry name" value="FYVE-FINGER-CONTAINING RAB5 EFFECTOR PROTEIN RABENOSYN-5-RELATED"/>
    <property type="match status" value="1"/>
</dbReference>
<gene>
    <name evidence="1" type="ORF">F444_17006</name>
</gene>
<organism evidence="1 2">
    <name type="scientific">Phytophthora nicotianae P1976</name>
    <dbReference type="NCBI Taxonomy" id="1317066"/>
    <lineage>
        <taxon>Eukaryota</taxon>
        <taxon>Sar</taxon>
        <taxon>Stramenopiles</taxon>
        <taxon>Oomycota</taxon>
        <taxon>Peronosporomycetes</taxon>
        <taxon>Peronosporales</taxon>
        <taxon>Peronosporaceae</taxon>
        <taxon>Phytophthora</taxon>
    </lineage>
</organism>
<evidence type="ECO:0000313" key="1">
    <source>
        <dbReference type="EMBL" id="ETO65730.1"/>
    </source>
</evidence>
<evidence type="ECO:0008006" key="3">
    <source>
        <dbReference type="Google" id="ProtNLM"/>
    </source>
</evidence>
<accession>A0A080ZGG9</accession>
<dbReference type="PANTHER" id="PTHR13510:SF44">
    <property type="entry name" value="RABENOSYN-5"/>
    <property type="match status" value="1"/>
</dbReference>
<name>A0A080ZGG9_PHYNI</name>
<proteinExistence type="predicted"/>
<dbReference type="AlphaFoldDB" id="A0A080ZGG9"/>
<dbReference type="InterPro" id="IPR052727">
    <property type="entry name" value="Rab4/Rab5_effector"/>
</dbReference>
<dbReference type="Proteomes" id="UP000028582">
    <property type="component" value="Unassembled WGS sequence"/>
</dbReference>
<dbReference type="OrthoDB" id="97589at2759"/>
<comment type="caution">
    <text evidence="1">The sequence shown here is derived from an EMBL/GenBank/DDBJ whole genome shotgun (WGS) entry which is preliminary data.</text>
</comment>
<dbReference type="Gene3D" id="3.30.530.20">
    <property type="match status" value="1"/>
</dbReference>
<reference evidence="1 2" key="1">
    <citation type="submission" date="2013-11" db="EMBL/GenBank/DDBJ databases">
        <title>The Genome Sequence of Phytophthora parasitica P1976.</title>
        <authorList>
            <consortium name="The Broad Institute Genomics Platform"/>
            <person name="Russ C."/>
            <person name="Tyler B."/>
            <person name="Panabieres F."/>
            <person name="Shan W."/>
            <person name="Tripathy S."/>
            <person name="Grunwald N."/>
            <person name="Machado M."/>
            <person name="Johnson C.S."/>
            <person name="Walker B."/>
            <person name="Young S."/>
            <person name="Zeng Q."/>
            <person name="Gargeya S."/>
            <person name="Fitzgerald M."/>
            <person name="Haas B."/>
            <person name="Abouelleil A."/>
            <person name="Allen A.W."/>
            <person name="Alvarado L."/>
            <person name="Arachchi H.M."/>
            <person name="Berlin A.M."/>
            <person name="Chapman S.B."/>
            <person name="Gainer-Dewar J."/>
            <person name="Goldberg J."/>
            <person name="Griggs A."/>
            <person name="Gujja S."/>
            <person name="Hansen M."/>
            <person name="Howarth C."/>
            <person name="Imamovic A."/>
            <person name="Ireland A."/>
            <person name="Larimer J."/>
            <person name="McCowan C."/>
            <person name="Murphy C."/>
            <person name="Pearson M."/>
            <person name="Poon T.W."/>
            <person name="Priest M."/>
            <person name="Roberts A."/>
            <person name="Saif S."/>
            <person name="Shea T."/>
            <person name="Sisk P."/>
            <person name="Sykes S."/>
            <person name="Wortman J."/>
            <person name="Nusbaum C."/>
            <person name="Birren B."/>
        </authorList>
    </citation>
    <scope>NUCLEOTIDE SEQUENCE [LARGE SCALE GENOMIC DNA]</scope>
    <source>
        <strain evidence="1 2">P1976</strain>
    </source>
</reference>
<evidence type="ECO:0000313" key="2">
    <source>
        <dbReference type="Proteomes" id="UP000028582"/>
    </source>
</evidence>
<protein>
    <recommendedName>
        <fullName evidence="3">FYVE-type domain-containing protein</fullName>
    </recommendedName>
</protein>
<dbReference type="EMBL" id="ANJA01003164">
    <property type="protein sequence ID" value="ETO65730.1"/>
    <property type="molecule type" value="Genomic_DNA"/>
</dbReference>
<dbReference type="InterPro" id="IPR023393">
    <property type="entry name" value="START-like_dom_sf"/>
</dbReference>